<dbReference type="Gene3D" id="3.90.550.10">
    <property type="entry name" value="Spore Coat Polysaccharide Biosynthesis Protein SpsA, Chain A"/>
    <property type="match status" value="1"/>
</dbReference>
<dbReference type="InterPro" id="IPR001173">
    <property type="entry name" value="Glyco_trans_2-like"/>
</dbReference>
<dbReference type="PANTHER" id="PTHR43685">
    <property type="entry name" value="GLYCOSYLTRANSFERASE"/>
    <property type="match status" value="1"/>
</dbReference>
<keyword evidence="2" id="KW-0808">Transferase</keyword>
<dbReference type="RefSeq" id="WP_379749884.1">
    <property type="nucleotide sequence ID" value="NZ_JBHTCP010000038.1"/>
</dbReference>
<dbReference type="GO" id="GO:0016757">
    <property type="term" value="F:glycosyltransferase activity"/>
    <property type="evidence" value="ECO:0007669"/>
    <property type="project" value="UniProtKB-KW"/>
</dbReference>
<evidence type="ECO:0000313" key="2">
    <source>
        <dbReference type="EMBL" id="MFC7372366.1"/>
    </source>
</evidence>
<dbReference type="PANTHER" id="PTHR43685:SF2">
    <property type="entry name" value="GLYCOSYLTRANSFERASE 2-LIKE DOMAIN-CONTAINING PROTEIN"/>
    <property type="match status" value="1"/>
</dbReference>
<dbReference type="InterPro" id="IPR029044">
    <property type="entry name" value="Nucleotide-diphossugar_trans"/>
</dbReference>
<comment type="caution">
    <text evidence="2">The sequence shown here is derived from an EMBL/GenBank/DDBJ whole genome shotgun (WGS) entry which is preliminary data.</text>
</comment>
<dbReference type="CDD" id="cd00761">
    <property type="entry name" value="Glyco_tranf_GTA_type"/>
    <property type="match status" value="1"/>
</dbReference>
<name>A0ABW2NPH6_9BACL</name>
<gene>
    <name evidence="2" type="ORF">ACFQPF_11840</name>
</gene>
<evidence type="ECO:0000313" key="3">
    <source>
        <dbReference type="Proteomes" id="UP001596549"/>
    </source>
</evidence>
<proteinExistence type="predicted"/>
<keyword evidence="3" id="KW-1185">Reference proteome</keyword>
<dbReference type="Proteomes" id="UP001596549">
    <property type="component" value="Unassembled WGS sequence"/>
</dbReference>
<feature type="domain" description="Glycosyltransferase 2-like" evidence="1">
    <location>
        <begin position="6"/>
        <end position="175"/>
    </location>
</feature>
<dbReference type="SUPFAM" id="SSF53448">
    <property type="entry name" value="Nucleotide-diphospho-sugar transferases"/>
    <property type="match status" value="1"/>
</dbReference>
<evidence type="ECO:0000259" key="1">
    <source>
        <dbReference type="Pfam" id="PF00535"/>
    </source>
</evidence>
<dbReference type="InterPro" id="IPR050834">
    <property type="entry name" value="Glycosyltransf_2"/>
</dbReference>
<dbReference type="EC" id="2.4.-.-" evidence="2"/>
<accession>A0ABW2NPH6</accession>
<protein>
    <submittedName>
        <fullName evidence="2">Glycosyltransferase family 2 protein</fullName>
        <ecNumber evidence="2">2.4.-.-</ecNumber>
    </submittedName>
</protein>
<sequence length="402" mass="46574">MPDTGVVMPVYNQVPHILKAALLSILEQTYKQFRLVIVIDGANSLTRKTIFEIIKDQNDVIVLDKKNNEGVSKALNTGFQHLIGYPDIQYLTWVSSDNIYYPNFLEALRNKLAASPPHIGLVYSSFRHISANGHPTQDEAALKRFRQFQHQTRENLLNICFIGVSFMYRKSAAIKIEGYHFEPVEDYEYWLRLTEVCDITYLAQELMDYRVDAPESISKSLHENKQRHRWWRHQFNLARQQARMRRGIPIETTIFYPAPDTSDATIDALERLLNQSYYNYRLVIVDETGMLGARLDELKITDPRIERIASNDKMMVLRNNVHTLKTAYAMIYGPSLPNDQSLSHLVKIMKSLPFSKVHIAYIDSLKKTPQLRPAARRQIPGVNELLYSIQFKSLILNSRRMA</sequence>
<organism evidence="2 3">
    <name type="scientific">Fictibacillus iocasae</name>
    <dbReference type="NCBI Taxonomy" id="2715437"/>
    <lineage>
        <taxon>Bacteria</taxon>
        <taxon>Bacillati</taxon>
        <taxon>Bacillota</taxon>
        <taxon>Bacilli</taxon>
        <taxon>Bacillales</taxon>
        <taxon>Fictibacillaceae</taxon>
        <taxon>Fictibacillus</taxon>
    </lineage>
</organism>
<dbReference type="Pfam" id="PF00535">
    <property type="entry name" value="Glycos_transf_2"/>
    <property type="match status" value="1"/>
</dbReference>
<dbReference type="EMBL" id="JBHTCP010000038">
    <property type="protein sequence ID" value="MFC7372366.1"/>
    <property type="molecule type" value="Genomic_DNA"/>
</dbReference>
<reference evidence="3" key="1">
    <citation type="journal article" date="2019" name="Int. J. Syst. Evol. Microbiol.">
        <title>The Global Catalogue of Microorganisms (GCM) 10K type strain sequencing project: providing services to taxonomists for standard genome sequencing and annotation.</title>
        <authorList>
            <consortium name="The Broad Institute Genomics Platform"/>
            <consortium name="The Broad Institute Genome Sequencing Center for Infectious Disease"/>
            <person name="Wu L."/>
            <person name="Ma J."/>
        </authorList>
    </citation>
    <scope>NUCLEOTIDE SEQUENCE [LARGE SCALE GENOMIC DNA]</scope>
    <source>
        <strain evidence="3">NBRC 106396</strain>
    </source>
</reference>
<keyword evidence="2" id="KW-0328">Glycosyltransferase</keyword>